<gene>
    <name evidence="2" type="ORF">EGYM00392_LOCUS23891</name>
</gene>
<dbReference type="EMBL" id="HBGA01064422">
    <property type="protein sequence ID" value="CAD9012789.1"/>
    <property type="molecule type" value="Transcribed_RNA"/>
</dbReference>
<name>A0A7S1NDE3_9EUGL</name>
<protein>
    <submittedName>
        <fullName evidence="2">Uncharacterized protein</fullName>
    </submittedName>
</protein>
<sequence>MALSKIPNNQRQPPWTCDQPDQSDKPQVLSVGPHGRARSGAGQFTLQNRPCDYFAHPCLRAGLLPAHSAPSFWDAGRLHGQHKPMTSDGCGQAIGCEGQQHTGPWDNPDQPYSDQVHC</sequence>
<dbReference type="AlphaFoldDB" id="A0A7S1NDE3"/>
<feature type="region of interest" description="Disordered" evidence="1">
    <location>
        <begin position="1"/>
        <end position="42"/>
    </location>
</feature>
<evidence type="ECO:0000256" key="1">
    <source>
        <dbReference type="SAM" id="MobiDB-lite"/>
    </source>
</evidence>
<feature type="region of interest" description="Disordered" evidence="1">
    <location>
        <begin position="97"/>
        <end position="118"/>
    </location>
</feature>
<reference evidence="2" key="1">
    <citation type="submission" date="2021-01" db="EMBL/GenBank/DDBJ databases">
        <authorList>
            <person name="Corre E."/>
            <person name="Pelletier E."/>
            <person name="Niang G."/>
            <person name="Scheremetjew M."/>
            <person name="Finn R."/>
            <person name="Kale V."/>
            <person name="Holt S."/>
            <person name="Cochrane G."/>
            <person name="Meng A."/>
            <person name="Brown T."/>
            <person name="Cohen L."/>
        </authorList>
    </citation>
    <scope>NUCLEOTIDE SEQUENCE</scope>
    <source>
        <strain evidence="2">NIES-381</strain>
    </source>
</reference>
<proteinExistence type="predicted"/>
<feature type="compositionally biased region" description="Polar residues" evidence="1">
    <location>
        <begin position="1"/>
        <end position="13"/>
    </location>
</feature>
<organism evidence="2">
    <name type="scientific">Eutreptiella gymnastica</name>
    <dbReference type="NCBI Taxonomy" id="73025"/>
    <lineage>
        <taxon>Eukaryota</taxon>
        <taxon>Discoba</taxon>
        <taxon>Euglenozoa</taxon>
        <taxon>Euglenida</taxon>
        <taxon>Spirocuta</taxon>
        <taxon>Euglenophyceae</taxon>
        <taxon>Eutreptiales</taxon>
        <taxon>Eutreptiaceae</taxon>
        <taxon>Eutreptiella</taxon>
    </lineage>
</organism>
<evidence type="ECO:0000313" key="2">
    <source>
        <dbReference type="EMBL" id="CAD9012789.1"/>
    </source>
</evidence>
<accession>A0A7S1NDE3</accession>